<name>A0A9J5WIW1_SOLCO</name>
<reference evidence="1 2" key="1">
    <citation type="submission" date="2020-09" db="EMBL/GenBank/DDBJ databases">
        <title>De no assembly of potato wild relative species, Solanum commersonii.</title>
        <authorList>
            <person name="Cho K."/>
        </authorList>
    </citation>
    <scope>NUCLEOTIDE SEQUENCE [LARGE SCALE GENOMIC DNA]</scope>
    <source>
        <strain evidence="1">LZ3.2</strain>
        <tissue evidence="1">Leaf</tissue>
    </source>
</reference>
<dbReference type="EMBL" id="JACXVP010000011">
    <property type="protein sequence ID" value="KAG5575357.1"/>
    <property type="molecule type" value="Genomic_DNA"/>
</dbReference>
<comment type="caution">
    <text evidence="1">The sequence shown here is derived from an EMBL/GenBank/DDBJ whole genome shotgun (WGS) entry which is preliminary data.</text>
</comment>
<sequence length="80" mass="9801">MQRKEIGCPPQVLEGECAEWVRKRRYMMHTLYTLFYLVQCAYDQELSHVDFLANEGDRHEDLLVWEMQSRKWSFCSWLIR</sequence>
<evidence type="ECO:0000313" key="2">
    <source>
        <dbReference type="Proteomes" id="UP000824120"/>
    </source>
</evidence>
<accession>A0A9J5WIW1</accession>
<evidence type="ECO:0000313" key="1">
    <source>
        <dbReference type="EMBL" id="KAG5575357.1"/>
    </source>
</evidence>
<organism evidence="1 2">
    <name type="scientific">Solanum commersonii</name>
    <name type="common">Commerson's wild potato</name>
    <name type="synonym">Commerson's nightshade</name>
    <dbReference type="NCBI Taxonomy" id="4109"/>
    <lineage>
        <taxon>Eukaryota</taxon>
        <taxon>Viridiplantae</taxon>
        <taxon>Streptophyta</taxon>
        <taxon>Embryophyta</taxon>
        <taxon>Tracheophyta</taxon>
        <taxon>Spermatophyta</taxon>
        <taxon>Magnoliopsida</taxon>
        <taxon>eudicotyledons</taxon>
        <taxon>Gunneridae</taxon>
        <taxon>Pentapetalae</taxon>
        <taxon>asterids</taxon>
        <taxon>lamiids</taxon>
        <taxon>Solanales</taxon>
        <taxon>Solanaceae</taxon>
        <taxon>Solanoideae</taxon>
        <taxon>Solaneae</taxon>
        <taxon>Solanum</taxon>
    </lineage>
</organism>
<gene>
    <name evidence="1" type="ORF">H5410_055491</name>
</gene>
<dbReference type="AlphaFoldDB" id="A0A9J5WIW1"/>
<proteinExistence type="predicted"/>
<dbReference type="OrthoDB" id="10509163at2759"/>
<protein>
    <submittedName>
        <fullName evidence="1">Uncharacterized protein</fullName>
    </submittedName>
</protein>
<dbReference type="Proteomes" id="UP000824120">
    <property type="component" value="Chromosome 11"/>
</dbReference>
<keyword evidence="2" id="KW-1185">Reference proteome</keyword>